<dbReference type="AlphaFoldDB" id="A0AAE1AIL9"/>
<name>A0AAE1AIL9_9GAST</name>
<gene>
    <name evidence="2" type="ORF">RRG08_053126</name>
</gene>
<reference evidence="2" key="1">
    <citation type="journal article" date="2023" name="G3 (Bethesda)">
        <title>A reference genome for the long-term kleptoplast-retaining sea slug Elysia crispata morphotype clarki.</title>
        <authorList>
            <person name="Eastman K.E."/>
            <person name="Pendleton A.L."/>
            <person name="Shaikh M.A."/>
            <person name="Suttiyut T."/>
            <person name="Ogas R."/>
            <person name="Tomko P."/>
            <person name="Gavelis G."/>
            <person name="Widhalm J.R."/>
            <person name="Wisecaver J.H."/>
        </authorList>
    </citation>
    <scope>NUCLEOTIDE SEQUENCE</scope>
    <source>
        <strain evidence="2">ECLA1</strain>
    </source>
</reference>
<organism evidence="2 3">
    <name type="scientific">Elysia crispata</name>
    <name type="common">lettuce slug</name>
    <dbReference type="NCBI Taxonomy" id="231223"/>
    <lineage>
        <taxon>Eukaryota</taxon>
        <taxon>Metazoa</taxon>
        <taxon>Spiralia</taxon>
        <taxon>Lophotrochozoa</taxon>
        <taxon>Mollusca</taxon>
        <taxon>Gastropoda</taxon>
        <taxon>Heterobranchia</taxon>
        <taxon>Euthyneura</taxon>
        <taxon>Panpulmonata</taxon>
        <taxon>Sacoglossa</taxon>
        <taxon>Placobranchoidea</taxon>
        <taxon>Plakobranchidae</taxon>
        <taxon>Elysia</taxon>
    </lineage>
</organism>
<dbReference type="EMBL" id="JAWDGP010001757">
    <property type="protein sequence ID" value="KAK3788499.1"/>
    <property type="molecule type" value="Genomic_DNA"/>
</dbReference>
<proteinExistence type="predicted"/>
<protein>
    <submittedName>
        <fullName evidence="2">Uncharacterized protein</fullName>
    </submittedName>
</protein>
<dbReference type="Proteomes" id="UP001283361">
    <property type="component" value="Unassembled WGS sequence"/>
</dbReference>
<feature type="region of interest" description="Disordered" evidence="1">
    <location>
        <begin position="330"/>
        <end position="350"/>
    </location>
</feature>
<keyword evidence="3" id="KW-1185">Reference proteome</keyword>
<evidence type="ECO:0000313" key="3">
    <source>
        <dbReference type="Proteomes" id="UP001283361"/>
    </source>
</evidence>
<sequence length="350" mass="36902">MAATKGHHSHRKNWISLYTTLLSLCLYFSGVSGQVLRSLTRPALLQTNGLDFQNSDPTNMALDFGVQSSAGLSFGAQSLVKPVMVGSNGERFPALGSASGAATLTGYNRGRSYQEIYTAIGKDKFDEESQMRLTITERFTNPRFSSYDAPTDWYVQGTFLNSKLRNKAGNYYVVLTSGGRTADGCDGDTLGQVVGRSVHQSSSGPSGMLPNHLMMGASGPTVYASTLEGISRRQLVGGGIAACESISSNGLCSGYIPFCATISKDLFQAMEIPVEHQIEVADPMPNVVPFDVSAANTVNTLPGIGDVLGSALGNDGGGLGLAINSPTAFSTKEQPTVTEEESPKAIGLFA</sequence>
<evidence type="ECO:0000313" key="2">
    <source>
        <dbReference type="EMBL" id="KAK3788499.1"/>
    </source>
</evidence>
<evidence type="ECO:0000256" key="1">
    <source>
        <dbReference type="SAM" id="MobiDB-lite"/>
    </source>
</evidence>
<comment type="caution">
    <text evidence="2">The sequence shown here is derived from an EMBL/GenBank/DDBJ whole genome shotgun (WGS) entry which is preliminary data.</text>
</comment>
<accession>A0AAE1AIL9</accession>